<dbReference type="PANTHER" id="PTHR33055">
    <property type="entry name" value="TRANSPOSASE FOR INSERTION SEQUENCE ELEMENT IS1111A"/>
    <property type="match status" value="1"/>
</dbReference>
<keyword evidence="5" id="KW-1185">Reference proteome</keyword>
<dbReference type="InterPro" id="IPR002525">
    <property type="entry name" value="Transp_IS110-like_N"/>
</dbReference>
<dbReference type="AlphaFoldDB" id="A0A0M9BT50"/>
<dbReference type="Proteomes" id="UP000037688">
    <property type="component" value="Unassembled WGS sequence"/>
</dbReference>
<feature type="domain" description="Transposase IS116/IS110/IS902 C-terminal" evidence="3">
    <location>
        <begin position="268"/>
        <end position="356"/>
    </location>
</feature>
<gene>
    <name evidence="4" type="ORF">AMS66_01210</name>
</gene>
<reference evidence="4 5" key="1">
    <citation type="submission" date="2015-08" db="EMBL/GenBank/DDBJ databases">
        <title>Draft genome sequence of cellulolytic and xylanolytic Paenibacillus sp. A59, isolated from a decaying forest soil from Patagonia, Argentina.</title>
        <authorList>
            <person name="Ghio S."/>
            <person name="Caceres A.M."/>
            <person name="Talia P."/>
            <person name="Grasso D."/>
            <person name="Campos E."/>
        </authorList>
    </citation>
    <scope>NUCLEOTIDE SEQUENCE [LARGE SCALE GENOMIC DNA]</scope>
    <source>
        <strain evidence="4 5">A59</strain>
    </source>
</reference>
<dbReference type="Pfam" id="PF01548">
    <property type="entry name" value="DEDD_Tnp_IS110"/>
    <property type="match status" value="1"/>
</dbReference>
<dbReference type="NCBIfam" id="NF033542">
    <property type="entry name" value="transpos_IS110"/>
    <property type="match status" value="1"/>
</dbReference>
<evidence type="ECO:0000259" key="3">
    <source>
        <dbReference type="Pfam" id="PF02371"/>
    </source>
</evidence>
<dbReference type="OrthoDB" id="9790935at2"/>
<feature type="domain" description="Transposase IS110-like N-terminal" evidence="2">
    <location>
        <begin position="5"/>
        <end position="163"/>
    </location>
</feature>
<evidence type="ECO:0000259" key="2">
    <source>
        <dbReference type="Pfam" id="PF01548"/>
    </source>
</evidence>
<dbReference type="Pfam" id="PF02371">
    <property type="entry name" value="Transposase_20"/>
    <property type="match status" value="1"/>
</dbReference>
<proteinExistence type="predicted"/>
<dbReference type="PANTHER" id="PTHR33055:SF13">
    <property type="entry name" value="TRANSPOSASE"/>
    <property type="match status" value="1"/>
</dbReference>
<protein>
    <submittedName>
        <fullName evidence="4">Transposase</fullName>
    </submittedName>
</protein>
<dbReference type="GO" id="GO:0006313">
    <property type="term" value="P:DNA transposition"/>
    <property type="evidence" value="ECO:0007669"/>
    <property type="project" value="InterPro"/>
</dbReference>
<dbReference type="RefSeq" id="WP_053779093.1">
    <property type="nucleotide sequence ID" value="NZ_LITU01000013.1"/>
</dbReference>
<dbReference type="PATRIC" id="fig|1705561.3.peg.2317"/>
<dbReference type="InterPro" id="IPR047650">
    <property type="entry name" value="Transpos_IS110"/>
</dbReference>
<sequence>MEPVVGVDVAKGSSVVQAFRKRNEPYGRAVDIEHGTSGFEQFGEMLGRLQVETGLAPVVVLEATGHYHRALVSYLDRSGYTYYMVNPLQSKRAKGTQLRKVKTDALDAWHLAEMYYRGDVKPHRTWDETFTELQHLTRQHEFVTGIFVQAKLNSRALLEQVFPEYEQVFYNVFSATALTVLACCLEGDVEDWNEVIQGSAGRSHSKRWANEKARKLEEVLGHWRESRPSSSQSKALLGMVTLLQAMIRQLDALEKQMEEMAASLPEVELVKSIPGIGTKLAAAIVAEVGDVKQFSDAKQLVAFAGLDPGIFSSGKFTATSTRITKRGSKRLRRSLYLAVQCGMRKNANARIRSYYEKKRKEGKPYKVVVIACANKLLHHIFAILQKGQPYQT</sequence>
<accession>A0A0M9BT50</accession>
<evidence type="ECO:0000313" key="5">
    <source>
        <dbReference type="Proteomes" id="UP000037688"/>
    </source>
</evidence>
<name>A0A0M9BT50_9BACL</name>
<keyword evidence="1" id="KW-0175">Coiled coil</keyword>
<evidence type="ECO:0000313" key="4">
    <source>
        <dbReference type="EMBL" id="KOY18289.1"/>
    </source>
</evidence>
<organism evidence="4 5">
    <name type="scientific">Paenibacillus xylanivorans</name>
    <dbReference type="NCBI Taxonomy" id="1705561"/>
    <lineage>
        <taxon>Bacteria</taxon>
        <taxon>Bacillati</taxon>
        <taxon>Bacillota</taxon>
        <taxon>Bacilli</taxon>
        <taxon>Bacillales</taxon>
        <taxon>Paenibacillaceae</taxon>
        <taxon>Paenibacillus</taxon>
    </lineage>
</organism>
<comment type="caution">
    <text evidence="4">The sequence shown here is derived from an EMBL/GenBank/DDBJ whole genome shotgun (WGS) entry which is preliminary data.</text>
</comment>
<dbReference type="GO" id="GO:0003677">
    <property type="term" value="F:DNA binding"/>
    <property type="evidence" value="ECO:0007669"/>
    <property type="project" value="InterPro"/>
</dbReference>
<evidence type="ECO:0000256" key="1">
    <source>
        <dbReference type="SAM" id="Coils"/>
    </source>
</evidence>
<feature type="coiled-coil region" evidence="1">
    <location>
        <begin position="243"/>
        <end position="270"/>
    </location>
</feature>
<dbReference type="EMBL" id="LITU01000013">
    <property type="protein sequence ID" value="KOY18289.1"/>
    <property type="molecule type" value="Genomic_DNA"/>
</dbReference>
<dbReference type="GO" id="GO:0004803">
    <property type="term" value="F:transposase activity"/>
    <property type="evidence" value="ECO:0007669"/>
    <property type="project" value="InterPro"/>
</dbReference>
<dbReference type="InterPro" id="IPR003346">
    <property type="entry name" value="Transposase_20"/>
</dbReference>